<dbReference type="SUPFAM" id="SSF53335">
    <property type="entry name" value="S-adenosyl-L-methionine-dependent methyltransferases"/>
    <property type="match status" value="1"/>
</dbReference>
<dbReference type="CDD" id="cd02440">
    <property type="entry name" value="AdoMet_MTases"/>
    <property type="match status" value="1"/>
</dbReference>
<dbReference type="Gene3D" id="3.40.50.150">
    <property type="entry name" value="Vaccinia Virus protein VP39"/>
    <property type="match status" value="1"/>
</dbReference>
<dbReference type="InterPro" id="IPR029063">
    <property type="entry name" value="SAM-dependent_MTases_sf"/>
</dbReference>
<dbReference type="GO" id="GO:0003677">
    <property type="term" value="F:DNA binding"/>
    <property type="evidence" value="ECO:0007669"/>
    <property type="project" value="InterPro"/>
</dbReference>
<evidence type="ECO:0000256" key="2">
    <source>
        <dbReference type="ARBA" id="ARBA00022747"/>
    </source>
</evidence>
<dbReference type="AlphaFoldDB" id="A0A6S6PK48"/>
<dbReference type="GO" id="GO:0032259">
    <property type="term" value="P:methylation"/>
    <property type="evidence" value="ECO:0007669"/>
    <property type="project" value="UniProtKB-KW"/>
</dbReference>
<dbReference type="PROSITE" id="PS00092">
    <property type="entry name" value="N6_MTASE"/>
    <property type="match status" value="1"/>
</dbReference>
<dbReference type="Proteomes" id="UP000515220">
    <property type="component" value="Chromosome"/>
</dbReference>
<evidence type="ECO:0000313" key="6">
    <source>
        <dbReference type="Proteomes" id="UP000515220"/>
    </source>
</evidence>
<accession>A0A6S6PK48</accession>
<dbReference type="GO" id="GO:0009307">
    <property type="term" value="P:DNA restriction-modification system"/>
    <property type="evidence" value="ECO:0007669"/>
    <property type="project" value="UniProtKB-KW"/>
</dbReference>
<feature type="domain" description="DNA methylase adenine-specific" evidence="4">
    <location>
        <begin position="54"/>
        <end position="199"/>
    </location>
</feature>
<feature type="region of interest" description="Disordered" evidence="3">
    <location>
        <begin position="1"/>
        <end position="27"/>
    </location>
</feature>
<dbReference type="Pfam" id="PF02384">
    <property type="entry name" value="N6_Mtase"/>
    <property type="match status" value="1"/>
</dbReference>
<feature type="region of interest" description="Disordered" evidence="3">
    <location>
        <begin position="149"/>
        <end position="168"/>
    </location>
</feature>
<dbReference type="GO" id="GO:0008170">
    <property type="term" value="F:N-methyltransferase activity"/>
    <property type="evidence" value="ECO:0007669"/>
    <property type="project" value="InterPro"/>
</dbReference>
<dbReference type="PRINTS" id="PR00507">
    <property type="entry name" value="N12N6MTFRASE"/>
</dbReference>
<organism evidence="5 6">
    <name type="scientific">Acetobacter aceti</name>
    <dbReference type="NCBI Taxonomy" id="435"/>
    <lineage>
        <taxon>Bacteria</taxon>
        <taxon>Pseudomonadati</taxon>
        <taxon>Pseudomonadota</taxon>
        <taxon>Alphaproteobacteria</taxon>
        <taxon>Acetobacterales</taxon>
        <taxon>Acetobacteraceae</taxon>
        <taxon>Acetobacter</taxon>
        <taxon>Acetobacter subgen. Acetobacter</taxon>
    </lineage>
</organism>
<keyword evidence="5" id="KW-0808">Transferase</keyword>
<sequence length="289" mass="31499">MQPYERRSGDGQVVRPATPSLSDLPETTNGTLLGGRIAYHQFRQGYRTGLEPVLMAALIPARPGNRVLEAGCGAGAGLLCLSARVENLMLTGFEIDPATAALARINLVLNASKDTQIVTGDICNAGQILNDTPEISSFRFDHIFANPPWHREDATASPEPRRDKARRARKDTLHRWISTFASLLREKGSLTMAIPSTRLAETLAACEKVRIGSAEIIPLWPHEGEEARIVLIRARRGGQAGSRILPGLVLHKDDGSFTPAAEAILRNGQPLYSESFRSPRRVSGPQKDL</sequence>
<dbReference type="PANTHER" id="PTHR47739">
    <property type="entry name" value="TRNA1(VAL) (ADENINE(37)-N6)-METHYLTRANSFERASE"/>
    <property type="match status" value="1"/>
</dbReference>
<comment type="similarity">
    <text evidence="1">Belongs to the N(4)/N(6)-methyltransferase family.</text>
</comment>
<evidence type="ECO:0000256" key="1">
    <source>
        <dbReference type="ARBA" id="ARBA00006594"/>
    </source>
</evidence>
<name>A0A6S6PK48_ACEAC</name>
<evidence type="ECO:0000259" key="4">
    <source>
        <dbReference type="Pfam" id="PF02384"/>
    </source>
</evidence>
<evidence type="ECO:0000313" key="5">
    <source>
        <dbReference type="EMBL" id="BCI67031.1"/>
    </source>
</evidence>
<dbReference type="PANTHER" id="PTHR47739:SF1">
    <property type="entry name" value="TRNA1(VAL) (ADENINE(37)-N6)-METHYLTRANSFERASE"/>
    <property type="match status" value="1"/>
</dbReference>
<reference evidence="5 6" key="1">
    <citation type="submission" date="2020-07" db="EMBL/GenBank/DDBJ databases">
        <title>Complete Genome Sequence of an acetic acid bacterium, Acetobacter aceti JCM20276.</title>
        <authorList>
            <person name="Hirose Y."/>
            <person name="Mihara H."/>
        </authorList>
    </citation>
    <scope>NUCLEOTIDE SEQUENCE [LARGE SCALE GENOMIC DNA]</scope>
    <source>
        <strain evidence="5 6">JCM20276</strain>
    </source>
</reference>
<gene>
    <name evidence="5" type="ORF">AAJCM20276_16550</name>
</gene>
<evidence type="ECO:0000256" key="3">
    <source>
        <dbReference type="SAM" id="MobiDB-lite"/>
    </source>
</evidence>
<feature type="compositionally biased region" description="Basic and acidic residues" evidence="3">
    <location>
        <begin position="149"/>
        <end position="162"/>
    </location>
</feature>
<keyword evidence="5" id="KW-0489">Methyltransferase</keyword>
<dbReference type="InterPro" id="IPR002052">
    <property type="entry name" value="DNA_methylase_N6_adenine_CS"/>
</dbReference>
<dbReference type="EMBL" id="AP023326">
    <property type="protein sequence ID" value="BCI67031.1"/>
    <property type="molecule type" value="Genomic_DNA"/>
</dbReference>
<protein>
    <submittedName>
        <fullName evidence="5">Methyltransferase</fullName>
    </submittedName>
</protein>
<dbReference type="InterPro" id="IPR003356">
    <property type="entry name" value="DNA_methylase_A-5"/>
</dbReference>
<keyword evidence="2" id="KW-0680">Restriction system</keyword>
<dbReference type="InterPro" id="IPR050210">
    <property type="entry name" value="tRNA_Adenine-N(6)_MTase"/>
</dbReference>
<proteinExistence type="inferred from homology"/>